<dbReference type="InterPro" id="IPR045518">
    <property type="entry name" value="2EXR"/>
</dbReference>
<evidence type="ECO:0000259" key="1">
    <source>
        <dbReference type="Pfam" id="PF20150"/>
    </source>
</evidence>
<dbReference type="PANTHER" id="PTHR35910">
    <property type="entry name" value="2EXR DOMAIN-CONTAINING PROTEIN"/>
    <property type="match status" value="1"/>
</dbReference>
<accession>A0A5M9JMW9</accession>
<organism evidence="2 3">
    <name type="scientific">Monilinia fructicola</name>
    <name type="common">Brown rot fungus</name>
    <name type="synonym">Ciboria fructicola</name>
    <dbReference type="NCBI Taxonomy" id="38448"/>
    <lineage>
        <taxon>Eukaryota</taxon>
        <taxon>Fungi</taxon>
        <taxon>Dikarya</taxon>
        <taxon>Ascomycota</taxon>
        <taxon>Pezizomycotina</taxon>
        <taxon>Leotiomycetes</taxon>
        <taxon>Helotiales</taxon>
        <taxon>Sclerotiniaceae</taxon>
        <taxon>Monilinia</taxon>
    </lineage>
</organism>
<gene>
    <name evidence="2" type="ORF">EYC84_000982</name>
</gene>
<dbReference type="Pfam" id="PF20150">
    <property type="entry name" value="2EXR"/>
    <property type="match status" value="1"/>
</dbReference>
<dbReference type="Proteomes" id="UP000322873">
    <property type="component" value="Unassembled WGS sequence"/>
</dbReference>
<feature type="domain" description="2EXR" evidence="1">
    <location>
        <begin position="8"/>
        <end position="89"/>
    </location>
</feature>
<dbReference type="EMBL" id="VICG01000008">
    <property type="protein sequence ID" value="KAA8569329.1"/>
    <property type="molecule type" value="Genomic_DNA"/>
</dbReference>
<keyword evidence="3" id="KW-1185">Reference proteome</keyword>
<dbReference type="OrthoDB" id="3513892at2759"/>
<dbReference type="AlphaFoldDB" id="A0A5M9JMW9"/>
<proteinExistence type="predicted"/>
<reference evidence="2 3" key="1">
    <citation type="submission" date="2019-06" db="EMBL/GenBank/DDBJ databases">
        <title>Genome Sequence of the Brown Rot Fungal Pathogen Monilinia fructicola.</title>
        <authorList>
            <person name="De Miccolis Angelini R.M."/>
            <person name="Landi L."/>
            <person name="Abate D."/>
            <person name="Pollastro S."/>
            <person name="Romanazzi G."/>
            <person name="Faretra F."/>
        </authorList>
    </citation>
    <scope>NUCLEOTIDE SEQUENCE [LARGE SCALE GENOMIC DNA]</scope>
    <source>
        <strain evidence="2 3">Mfrc123</strain>
    </source>
</reference>
<evidence type="ECO:0000313" key="3">
    <source>
        <dbReference type="Proteomes" id="UP000322873"/>
    </source>
</evidence>
<protein>
    <recommendedName>
        <fullName evidence="1">2EXR domain-containing protein</fullName>
    </recommendedName>
</protein>
<dbReference type="PANTHER" id="PTHR35910:SF6">
    <property type="entry name" value="2EXR DOMAIN-CONTAINING PROTEIN"/>
    <property type="match status" value="1"/>
</dbReference>
<evidence type="ECO:0000313" key="2">
    <source>
        <dbReference type="EMBL" id="KAA8569329.1"/>
    </source>
</evidence>
<comment type="caution">
    <text evidence="2">The sequence shown here is derived from an EMBL/GenBank/DDBJ whole genome shotgun (WGS) entry which is preliminary data.</text>
</comment>
<sequence>MSSFDQSFAFFSQLPVELRLMIWNYSISPRIIKVRYNYARNSCISKDIPPLLLVSREARAEALQRYEQSFGTRTKLKSAIYFNYELDTVFFDWKSFRDNYVSNCMRYEECCRIKRIRVLDKNLDLLVNNQMRDLYAFTGLEEVSISGFLRKGLESKEDPEHVVFRLRVRGGLDYTNLTNGRMIPQLVCLCERLQEIVDAGEQMGLLEACLLVSETK</sequence>
<dbReference type="VEuPathDB" id="FungiDB:MFRU_004g01460"/>
<name>A0A5M9JMW9_MONFR</name>